<feature type="chain" id="PRO_5031432573" evidence="1">
    <location>
        <begin position="35"/>
        <end position="472"/>
    </location>
</feature>
<proteinExistence type="predicted"/>
<name>A0A7V1LN64_CALAY</name>
<accession>A0A7V1LN64</accession>
<protein>
    <submittedName>
        <fullName evidence="3">GWxTD domain-containing protein</fullName>
    </submittedName>
</protein>
<evidence type="ECO:0000256" key="1">
    <source>
        <dbReference type="SAM" id="SignalP"/>
    </source>
</evidence>
<organism evidence="3">
    <name type="scientific">Caldithrix abyssi</name>
    <dbReference type="NCBI Taxonomy" id="187145"/>
    <lineage>
        <taxon>Bacteria</taxon>
        <taxon>Pseudomonadati</taxon>
        <taxon>Calditrichota</taxon>
        <taxon>Calditrichia</taxon>
        <taxon>Calditrichales</taxon>
        <taxon>Calditrichaceae</taxon>
        <taxon>Caldithrix</taxon>
    </lineage>
</organism>
<dbReference type="AlphaFoldDB" id="A0A7V1LN64"/>
<feature type="domain" description="GWxTD" evidence="2">
    <location>
        <begin position="325"/>
        <end position="452"/>
    </location>
</feature>
<comment type="caution">
    <text evidence="3">The sequence shown here is derived from an EMBL/GenBank/DDBJ whole genome shotgun (WGS) entry which is preliminary data.</text>
</comment>
<evidence type="ECO:0000313" key="3">
    <source>
        <dbReference type="EMBL" id="HED10990.1"/>
    </source>
</evidence>
<keyword evidence="1" id="KW-0732">Signal</keyword>
<dbReference type="NCBIfam" id="TIGR04514">
    <property type="entry name" value="GWxTD_dom"/>
    <property type="match status" value="1"/>
</dbReference>
<sequence length="472" mass="54759">MESPWKRKEYPKLYQSLLNKTLLTLAALLLSAQAQVSFLPISADYASFSNTDSTAYVEFYLSFYQGNLQYRQTPDSLYAQFRTELTITQNGDSVYQTYHLYKSLAKDTSELKLFSQFNDIFKTALKPGTYQARLKLEDMLAKRSGEYELTVYVPQVGKDLCFSSIQLCSNIKKAQEPQGLFVKNGMNVMPNAQSKFDALHPMLYFYVEVYNLKDLDGYSIQYNILSLEGDTVKSGPVRKRKVINNNQVEIDGFNTMALPAGIYNLTVNVKGNDGKSSTQIKKRFSVTKFRKRQAIGHDESLPEMDQVFISMTEKELRDEYQKARYYATADDDRLYKQLEKPDELRIFLTKLWREIDKRQNTVPGQSRIQFLQRVEEADARFTRGSRPGWKTDFGRVLIIYGNPDEVDRYDSNSSGKPYQIWKYNQIQGGVIFVFVDRNGFGRYELVHSTHRKELQNPYWENEINNSDNFFGN</sequence>
<gene>
    <name evidence="3" type="ORF">ENJ10_09900</name>
</gene>
<dbReference type="InterPro" id="IPR030959">
    <property type="entry name" value="GWxTD_dom"/>
</dbReference>
<reference evidence="3" key="1">
    <citation type="journal article" date="2020" name="mSystems">
        <title>Genome- and Community-Level Interaction Insights into Carbon Utilization and Element Cycling Functions of Hydrothermarchaeota in Hydrothermal Sediment.</title>
        <authorList>
            <person name="Zhou Z."/>
            <person name="Liu Y."/>
            <person name="Xu W."/>
            <person name="Pan J."/>
            <person name="Luo Z.H."/>
            <person name="Li M."/>
        </authorList>
    </citation>
    <scope>NUCLEOTIDE SEQUENCE [LARGE SCALE GENOMIC DNA]</scope>
    <source>
        <strain evidence="3">HyVt-456</strain>
    </source>
</reference>
<dbReference type="Proteomes" id="UP000886005">
    <property type="component" value="Unassembled WGS sequence"/>
</dbReference>
<dbReference type="Pfam" id="PF20094">
    <property type="entry name" value="GWxTD_dom"/>
    <property type="match status" value="1"/>
</dbReference>
<evidence type="ECO:0000259" key="2">
    <source>
        <dbReference type="Pfam" id="PF20094"/>
    </source>
</evidence>
<feature type="signal peptide" evidence="1">
    <location>
        <begin position="1"/>
        <end position="34"/>
    </location>
</feature>
<dbReference type="EMBL" id="DRLD01000273">
    <property type="protein sequence ID" value="HED10990.1"/>
    <property type="molecule type" value="Genomic_DNA"/>
</dbReference>